<protein>
    <submittedName>
        <fullName evidence="2">Uncharacterized protein</fullName>
    </submittedName>
</protein>
<dbReference type="Proteomes" id="UP001519460">
    <property type="component" value="Unassembled WGS sequence"/>
</dbReference>
<name>A0ABD0KJ63_9CAEN</name>
<evidence type="ECO:0000313" key="3">
    <source>
        <dbReference type="Proteomes" id="UP001519460"/>
    </source>
</evidence>
<dbReference type="EMBL" id="JACVVK020000170">
    <property type="protein sequence ID" value="KAK7487026.1"/>
    <property type="molecule type" value="Genomic_DNA"/>
</dbReference>
<evidence type="ECO:0000313" key="2">
    <source>
        <dbReference type="EMBL" id="KAK7487026.1"/>
    </source>
</evidence>
<accession>A0ABD0KJ63</accession>
<sequence>CSRFSSLEFLDPDCNPRPDFTETQDSPEVLDLNKRSKPRSPTIHFLIFIDLTETPAIESAQSQD</sequence>
<keyword evidence="3" id="KW-1185">Reference proteome</keyword>
<gene>
    <name evidence="2" type="ORF">BaRGS_00021696</name>
</gene>
<reference evidence="2 3" key="1">
    <citation type="journal article" date="2023" name="Sci. Data">
        <title>Genome assembly of the Korean intertidal mud-creeper Batillaria attramentaria.</title>
        <authorList>
            <person name="Patra A.K."/>
            <person name="Ho P.T."/>
            <person name="Jun S."/>
            <person name="Lee S.J."/>
            <person name="Kim Y."/>
            <person name="Won Y.J."/>
        </authorList>
    </citation>
    <scope>NUCLEOTIDE SEQUENCE [LARGE SCALE GENOMIC DNA]</scope>
    <source>
        <strain evidence="2">Wonlab-2016</strain>
    </source>
</reference>
<comment type="caution">
    <text evidence="2">The sequence shown here is derived from an EMBL/GenBank/DDBJ whole genome shotgun (WGS) entry which is preliminary data.</text>
</comment>
<organism evidence="2 3">
    <name type="scientific">Batillaria attramentaria</name>
    <dbReference type="NCBI Taxonomy" id="370345"/>
    <lineage>
        <taxon>Eukaryota</taxon>
        <taxon>Metazoa</taxon>
        <taxon>Spiralia</taxon>
        <taxon>Lophotrochozoa</taxon>
        <taxon>Mollusca</taxon>
        <taxon>Gastropoda</taxon>
        <taxon>Caenogastropoda</taxon>
        <taxon>Sorbeoconcha</taxon>
        <taxon>Cerithioidea</taxon>
        <taxon>Batillariidae</taxon>
        <taxon>Batillaria</taxon>
    </lineage>
</organism>
<dbReference type="AlphaFoldDB" id="A0ABD0KJ63"/>
<evidence type="ECO:0000256" key="1">
    <source>
        <dbReference type="SAM" id="MobiDB-lite"/>
    </source>
</evidence>
<feature type="region of interest" description="Disordered" evidence="1">
    <location>
        <begin position="14"/>
        <end position="36"/>
    </location>
</feature>
<feature type="non-terminal residue" evidence="2">
    <location>
        <position position="1"/>
    </location>
</feature>
<proteinExistence type="predicted"/>